<dbReference type="OrthoDB" id="5151921at2759"/>
<evidence type="ECO:0000313" key="2">
    <source>
        <dbReference type="EMBL" id="RAL12221.1"/>
    </source>
</evidence>
<evidence type="ECO:0000313" key="3">
    <source>
        <dbReference type="Proteomes" id="UP000248961"/>
    </source>
</evidence>
<feature type="compositionally biased region" description="Polar residues" evidence="1">
    <location>
        <begin position="594"/>
        <end position="605"/>
    </location>
</feature>
<dbReference type="EMBL" id="KZ824284">
    <property type="protein sequence ID" value="RAL12221.1"/>
    <property type="molecule type" value="Genomic_DNA"/>
</dbReference>
<organism evidence="2 3">
    <name type="scientific">Aspergillus homomorphus (strain CBS 101889)</name>
    <dbReference type="NCBI Taxonomy" id="1450537"/>
    <lineage>
        <taxon>Eukaryota</taxon>
        <taxon>Fungi</taxon>
        <taxon>Dikarya</taxon>
        <taxon>Ascomycota</taxon>
        <taxon>Pezizomycotina</taxon>
        <taxon>Eurotiomycetes</taxon>
        <taxon>Eurotiomycetidae</taxon>
        <taxon>Eurotiales</taxon>
        <taxon>Aspergillaceae</taxon>
        <taxon>Aspergillus</taxon>
        <taxon>Aspergillus subgen. Circumdati</taxon>
    </lineage>
</organism>
<gene>
    <name evidence="2" type="ORF">BO97DRAFT_414422</name>
</gene>
<feature type="compositionally biased region" description="Low complexity" evidence="1">
    <location>
        <begin position="567"/>
        <end position="582"/>
    </location>
</feature>
<feature type="compositionally biased region" description="Polar residues" evidence="1">
    <location>
        <begin position="288"/>
        <end position="307"/>
    </location>
</feature>
<feature type="compositionally biased region" description="Polar residues" evidence="1">
    <location>
        <begin position="547"/>
        <end position="556"/>
    </location>
</feature>
<dbReference type="RefSeq" id="XP_025551375.1">
    <property type="nucleotide sequence ID" value="XM_025696348.1"/>
</dbReference>
<sequence length="860" mass="92340">MARPFQPYEPELQKLSSNAESPMSPVPRGETPVSFKPNVNRAKTKRWVEAKKYSYDGNDWGDDEYGEYDDDEPPPVPQHNLNQSTGDLPSMFKRDTSRPPLPSMDRSRSMDHVATLAGESSRSRSSEATAVEPATRTVPIIRPADIYKRMRADSAAQQDPSQSSPAPAPANATVPGLTSAELHLPSTNETPAGTNNYKPFRPPGAGDSVQDEQPRQDTLQSEPVGSGTPTVQLPDVKRLSSFDPDFAGDSYFPSSDAQGPEPEQHQLQHNPSMGFRSVVHQAFDVPDTPSTTVDSVARSNSDSTSVISPIISHRTQSDLKTPTIVEEPGESTPPSKNASDGLVFKPGHRRDISLPSPNNSPSRTPKVTNIQGSHPSAAGEMSVETATESSLDSQLDSQPAGQTPQIAPVQVADIGPDHPAPLSIGSHLVTSAPTVTHDGVPIIIPSMSTDDSPQDTESDRLRKEIMRSLSRENTPSKEQEDEEEESVERPEAQRQDSLIPSEYERYWSAAESTTSPLALDQSTPEYVASPVALQGSSPPVLPPAASESITSPSTEASKSKLARRFSWESSSSSEEPAQAPSVQSPPAPMPGQFPVSSENQVQPATETDRTEASPAKAIPVETFSSDEVLNKSPEESDSSVGHEKPKLTILPPVPDNRSIISDSQLPEVYDAEAIPNTYTDDAPAIAGHQFPQWTPTAPASVEPTLLGFREILAMKSSEERVQAFNDTRTKFGTIDTGLSHWLQVTVQSHPEHADVVDKSTKLATRGSTVAVTRKKFAKLSSLGNFGSSQLDVSSPSGSGHVRRPSAPLGAMMNKQQVEQRGKELLHSAGVLGGRAGEAAKGLFARGRSKLKGGHSDKVDS</sequence>
<name>A0A395HWE1_ASPHC</name>
<feature type="compositionally biased region" description="Low complexity" evidence="1">
    <location>
        <begin position="153"/>
        <end position="165"/>
    </location>
</feature>
<feature type="compositionally biased region" description="Basic and acidic residues" evidence="1">
    <location>
        <begin position="457"/>
        <end position="478"/>
    </location>
</feature>
<accession>A0A395HWE1</accession>
<dbReference type="AlphaFoldDB" id="A0A395HWE1"/>
<protein>
    <submittedName>
        <fullName evidence="2">Uncharacterized protein</fullName>
    </submittedName>
</protein>
<feature type="compositionally biased region" description="Basic and acidic residues" evidence="1">
    <location>
        <begin position="628"/>
        <end position="646"/>
    </location>
</feature>
<proteinExistence type="predicted"/>
<feature type="compositionally biased region" description="Polar residues" evidence="1">
    <location>
        <begin position="216"/>
        <end position="231"/>
    </location>
</feature>
<dbReference type="VEuPathDB" id="FungiDB:BO97DRAFT_414422"/>
<feature type="compositionally biased region" description="Acidic residues" evidence="1">
    <location>
        <begin position="59"/>
        <end position="73"/>
    </location>
</feature>
<dbReference type="STRING" id="1450537.A0A395HWE1"/>
<feature type="compositionally biased region" description="Polar residues" evidence="1">
    <location>
        <begin position="384"/>
        <end position="403"/>
    </location>
</feature>
<feature type="region of interest" description="Disordered" evidence="1">
    <location>
        <begin position="440"/>
        <end position="658"/>
    </location>
</feature>
<feature type="compositionally biased region" description="Polar residues" evidence="1">
    <location>
        <begin position="185"/>
        <end position="197"/>
    </location>
</feature>
<dbReference type="GeneID" id="37200637"/>
<keyword evidence="3" id="KW-1185">Reference proteome</keyword>
<feature type="compositionally biased region" description="Polar residues" evidence="1">
    <location>
        <begin position="510"/>
        <end position="524"/>
    </location>
</feature>
<feature type="compositionally biased region" description="Polar residues" evidence="1">
    <location>
        <begin position="355"/>
        <end position="374"/>
    </location>
</feature>
<evidence type="ECO:0000256" key="1">
    <source>
        <dbReference type="SAM" id="MobiDB-lite"/>
    </source>
</evidence>
<feature type="region of interest" description="Disordered" evidence="1">
    <location>
        <begin position="1"/>
        <end position="403"/>
    </location>
</feature>
<reference evidence="2 3" key="1">
    <citation type="submission" date="2018-02" db="EMBL/GenBank/DDBJ databases">
        <title>The genomes of Aspergillus section Nigri reveals drivers in fungal speciation.</title>
        <authorList>
            <consortium name="DOE Joint Genome Institute"/>
            <person name="Vesth T.C."/>
            <person name="Nybo J."/>
            <person name="Theobald S."/>
            <person name="Brandl J."/>
            <person name="Frisvad J.C."/>
            <person name="Nielsen K.F."/>
            <person name="Lyhne E.K."/>
            <person name="Kogle M.E."/>
            <person name="Kuo A."/>
            <person name="Riley R."/>
            <person name="Clum A."/>
            <person name="Nolan M."/>
            <person name="Lipzen A."/>
            <person name="Salamov A."/>
            <person name="Henrissat B."/>
            <person name="Wiebenga A."/>
            <person name="De vries R.P."/>
            <person name="Grigoriev I.V."/>
            <person name="Mortensen U.H."/>
            <person name="Andersen M.R."/>
            <person name="Baker S.E."/>
        </authorList>
    </citation>
    <scope>NUCLEOTIDE SEQUENCE [LARGE SCALE GENOMIC DNA]</scope>
    <source>
        <strain evidence="2 3">CBS 101889</strain>
    </source>
</reference>
<dbReference type="Proteomes" id="UP000248961">
    <property type="component" value="Unassembled WGS sequence"/>
</dbReference>